<dbReference type="InterPro" id="IPR013355">
    <property type="entry name" value="Pilus_4_PilQ"/>
</dbReference>
<evidence type="ECO:0000256" key="2">
    <source>
        <dbReference type="ARBA" id="ARBA00022448"/>
    </source>
</evidence>
<keyword evidence="3" id="KW-0732">Signal</keyword>
<evidence type="ECO:0000313" key="10">
    <source>
        <dbReference type="EMBL" id="RKH64326.1"/>
    </source>
</evidence>
<protein>
    <submittedName>
        <fullName evidence="10">Type IV pilus secretin PilQ</fullName>
    </submittedName>
</protein>
<dbReference type="AlphaFoldDB" id="A0A3A8Q6P5"/>
<evidence type="ECO:0000256" key="3">
    <source>
        <dbReference type="ARBA" id="ARBA00022729"/>
    </source>
</evidence>
<dbReference type="InterPro" id="IPR021731">
    <property type="entry name" value="AMIN_dom"/>
</dbReference>
<gene>
    <name evidence="10" type="ORF">D7V93_07570</name>
</gene>
<evidence type="ECO:0000256" key="5">
    <source>
        <dbReference type="ARBA" id="ARBA00023136"/>
    </source>
</evidence>
<keyword evidence="4" id="KW-0653">Protein transport</keyword>
<dbReference type="InterPro" id="IPR005644">
    <property type="entry name" value="NolW-like"/>
</dbReference>
<evidence type="ECO:0000313" key="11">
    <source>
        <dbReference type="Proteomes" id="UP000272888"/>
    </source>
</evidence>
<dbReference type="Gene3D" id="3.30.1370.120">
    <property type="match status" value="1"/>
</dbReference>
<dbReference type="Proteomes" id="UP000272888">
    <property type="component" value="Unassembled WGS sequence"/>
</dbReference>
<dbReference type="InterPro" id="IPR011662">
    <property type="entry name" value="Secretin/TonB_short_N"/>
</dbReference>
<accession>A0A3A8Q6P5</accession>
<dbReference type="InterPro" id="IPR001775">
    <property type="entry name" value="GspD/PilQ"/>
</dbReference>
<feature type="domain" description="Secretin/TonB short N-terminal" evidence="9">
    <location>
        <begin position="545"/>
        <end position="593"/>
    </location>
</feature>
<dbReference type="Gene3D" id="2.60.40.3500">
    <property type="match status" value="2"/>
</dbReference>
<dbReference type="Gene3D" id="3.30.1370.130">
    <property type="match status" value="1"/>
</dbReference>
<dbReference type="Pfam" id="PF07660">
    <property type="entry name" value="STN"/>
    <property type="match status" value="1"/>
</dbReference>
<dbReference type="GO" id="GO:0009306">
    <property type="term" value="P:protein secretion"/>
    <property type="evidence" value="ECO:0007669"/>
    <property type="project" value="InterPro"/>
</dbReference>
<dbReference type="RefSeq" id="WP_120642733.1">
    <property type="nucleotide sequence ID" value="NZ_RAWB01000052.1"/>
</dbReference>
<evidence type="ECO:0000256" key="6">
    <source>
        <dbReference type="ARBA" id="ARBA00023237"/>
    </source>
</evidence>
<keyword evidence="11" id="KW-1185">Reference proteome</keyword>
<dbReference type="InterPro" id="IPR004846">
    <property type="entry name" value="T2SS/T3SS_dom"/>
</dbReference>
<organism evidence="10 11">
    <name type="scientific">Corallococcus llansteffanensis</name>
    <dbReference type="NCBI Taxonomy" id="2316731"/>
    <lineage>
        <taxon>Bacteria</taxon>
        <taxon>Pseudomonadati</taxon>
        <taxon>Myxococcota</taxon>
        <taxon>Myxococcia</taxon>
        <taxon>Myxococcales</taxon>
        <taxon>Cystobacterineae</taxon>
        <taxon>Myxococcaceae</taxon>
        <taxon>Corallococcus</taxon>
    </lineage>
</organism>
<dbReference type="Pfam" id="PF11741">
    <property type="entry name" value="AMIN"/>
    <property type="match status" value="3"/>
</dbReference>
<sequence length="942" mass="99286">MLEQSAVTRGKWIMATAWAVVLAGAKVYGADLNTLRDLQVSRTGAGAQVVVTGTRPPTFTVFRLSGPERLVVDLSSADATGIKGHHDGTGPVSGVVAAQFSDARASVGRVLVALDQASQYDVRAEGNRVVISVDGSPVAPAAATAQAPAAAPKPAEPKPAEPVAVAAAPVKPAPAPVVAVAAPVKPAPAPAPVEAMVALVPEEGASSKPTPSQTPGRENVVATEADEREVAHPAQRITRLSLDGDALRVGADGDIARYEVLELVDPPRLAVDVYGVGLSAKAPKVKGNLLKDVRVGAHDDKVRLVLVAKGDMPAYRVDRSERGLEVVLGAAVARKPKPAQPRDAVAETEPLRPQPLPVEAAKPQPAVAVAQAPAQPQAVEIKDLSFDESPTGGRVQLKLSGAAVWKVDRPDPRSAVLTLENARLPKKLERSLDTSALDTPVKMISAFSVQGEGRKVRVVVAADGAIEENVTQGANSLSWRLDVQGVKTEEVAVSQRTAGFTAEAPAYAAEGAPQQARYRGKRVSFEFKDIDIQNLLRVIAEISKRNIVVADDVGGRVTIRLRNVPWDQALDLILRTKQLGQEQVGNIIRIAPLKTLEEEARLRQERKKSLMQQEDLLVSLVPVNYAVAAEMSSRVKDVLSDRGSVTVDTRTNVLIIKDIRSNTEKARALVRSLDTQTPQVLIESRIVEASTTFSRQLGVQWGGQARLSPASGNPTGLIFPSTVGVTGGSPGSAPGVPTVPNFAVNLPAAVGEGLGGAMGFAFGSAGGALQLNLRLSAAETEGAVKTISSPKVTTLDNNTARISQGLSIPFSQTSAGGVNTTFVEARLSLEVTPHITQDGSILMSIAAQNNQPDPSNTGANGQPSIQRKEANTQVLVKDGDTTVIGGIYVRRGSTSRDSVPFLSKIPVLGFFFKSTTETDERQELLIFITPRILNRQTIAQSL</sequence>
<reference evidence="11" key="1">
    <citation type="submission" date="2018-09" db="EMBL/GenBank/DDBJ databases">
        <authorList>
            <person name="Livingstone P.G."/>
            <person name="Whitworth D.E."/>
        </authorList>
    </citation>
    <scope>NUCLEOTIDE SEQUENCE [LARGE SCALE GENOMIC DNA]</scope>
    <source>
        <strain evidence="11">CA051B</strain>
    </source>
</reference>
<evidence type="ECO:0000256" key="1">
    <source>
        <dbReference type="ARBA" id="ARBA00004370"/>
    </source>
</evidence>
<proteinExistence type="inferred from homology"/>
<evidence type="ECO:0000256" key="4">
    <source>
        <dbReference type="ARBA" id="ARBA00022927"/>
    </source>
</evidence>
<name>A0A3A8Q6P5_9BACT</name>
<dbReference type="SMART" id="SM00965">
    <property type="entry name" value="STN"/>
    <property type="match status" value="1"/>
</dbReference>
<comment type="subcellular location">
    <subcellularLocation>
        <location evidence="8">Cell outer membrane</location>
    </subcellularLocation>
    <subcellularLocation>
        <location evidence="1">Membrane</location>
    </subcellularLocation>
</comment>
<comment type="caution">
    <text evidence="10">The sequence shown here is derived from an EMBL/GenBank/DDBJ whole genome shotgun (WGS) entry which is preliminary data.</text>
</comment>
<evidence type="ECO:0000256" key="7">
    <source>
        <dbReference type="RuleBase" id="RU004003"/>
    </source>
</evidence>
<dbReference type="EMBL" id="RAWB01000052">
    <property type="protein sequence ID" value="RKH64326.1"/>
    <property type="molecule type" value="Genomic_DNA"/>
</dbReference>
<keyword evidence="6" id="KW-0998">Cell outer membrane</keyword>
<keyword evidence="5" id="KW-0472">Membrane</keyword>
<dbReference type="PANTHER" id="PTHR30604:SF1">
    <property type="entry name" value="DNA UTILIZATION PROTEIN HOFQ"/>
    <property type="match status" value="1"/>
</dbReference>
<dbReference type="InterPro" id="IPR038591">
    <property type="entry name" value="NolW-like_sf"/>
</dbReference>
<dbReference type="NCBIfam" id="TIGR02515">
    <property type="entry name" value="IV_pilus_PilQ"/>
    <property type="match status" value="1"/>
</dbReference>
<dbReference type="Pfam" id="PF03958">
    <property type="entry name" value="Secretin_N"/>
    <property type="match status" value="1"/>
</dbReference>
<dbReference type="GO" id="GO:0009279">
    <property type="term" value="C:cell outer membrane"/>
    <property type="evidence" value="ECO:0007669"/>
    <property type="project" value="UniProtKB-SubCell"/>
</dbReference>
<evidence type="ECO:0000259" key="9">
    <source>
        <dbReference type="SMART" id="SM00965"/>
    </source>
</evidence>
<keyword evidence="2 8" id="KW-0813">Transport</keyword>
<dbReference type="InterPro" id="IPR051808">
    <property type="entry name" value="Type_IV_pilus_biogenesis"/>
</dbReference>
<dbReference type="Pfam" id="PF00263">
    <property type="entry name" value="Secretin"/>
    <property type="match status" value="1"/>
</dbReference>
<dbReference type="PRINTS" id="PR00811">
    <property type="entry name" value="BCTERIALGSPD"/>
</dbReference>
<comment type="similarity">
    <text evidence="7">Belongs to the bacterial secretin family.</text>
</comment>
<dbReference type="Gene3D" id="2.60.40.3470">
    <property type="match status" value="1"/>
</dbReference>
<dbReference type="PANTHER" id="PTHR30604">
    <property type="entry name" value="PROTEIN TRANSPORT PROTEIN HOFQ"/>
    <property type="match status" value="1"/>
</dbReference>
<evidence type="ECO:0000256" key="8">
    <source>
        <dbReference type="RuleBase" id="RU004004"/>
    </source>
</evidence>